<name>A0A8J2K3Q0_9HEXA</name>
<proteinExistence type="predicted"/>
<accession>A0A8J2K3Q0</accession>
<sequence length="65" mass="7336">MEKILEHYFNTRTSGAENVEDQLNFTDWHRAQLKDPVSAEIACLLEALQEPIGNGTFEGNSNIQT</sequence>
<evidence type="ECO:0000313" key="1">
    <source>
        <dbReference type="EMBL" id="CAG7730739.1"/>
    </source>
</evidence>
<evidence type="ECO:0000313" key="2">
    <source>
        <dbReference type="Proteomes" id="UP000708208"/>
    </source>
</evidence>
<reference evidence="1" key="1">
    <citation type="submission" date="2021-06" db="EMBL/GenBank/DDBJ databases">
        <authorList>
            <person name="Hodson N. C."/>
            <person name="Mongue J. A."/>
            <person name="Jaron S. K."/>
        </authorList>
    </citation>
    <scope>NUCLEOTIDE SEQUENCE</scope>
</reference>
<keyword evidence="2" id="KW-1185">Reference proteome</keyword>
<dbReference type="Proteomes" id="UP000708208">
    <property type="component" value="Unassembled WGS sequence"/>
</dbReference>
<comment type="caution">
    <text evidence="1">The sequence shown here is derived from an EMBL/GenBank/DDBJ whole genome shotgun (WGS) entry which is preliminary data.</text>
</comment>
<feature type="non-terminal residue" evidence="1">
    <location>
        <position position="65"/>
    </location>
</feature>
<dbReference type="EMBL" id="CAJVCH010199540">
    <property type="protein sequence ID" value="CAG7730739.1"/>
    <property type="molecule type" value="Genomic_DNA"/>
</dbReference>
<organism evidence="1 2">
    <name type="scientific">Allacma fusca</name>
    <dbReference type="NCBI Taxonomy" id="39272"/>
    <lineage>
        <taxon>Eukaryota</taxon>
        <taxon>Metazoa</taxon>
        <taxon>Ecdysozoa</taxon>
        <taxon>Arthropoda</taxon>
        <taxon>Hexapoda</taxon>
        <taxon>Collembola</taxon>
        <taxon>Symphypleona</taxon>
        <taxon>Sminthuridae</taxon>
        <taxon>Allacma</taxon>
    </lineage>
</organism>
<protein>
    <submittedName>
        <fullName evidence="1">Uncharacterized protein</fullName>
    </submittedName>
</protein>
<dbReference type="AlphaFoldDB" id="A0A8J2K3Q0"/>
<gene>
    <name evidence="1" type="ORF">AFUS01_LOCUS19360</name>
</gene>